<dbReference type="OrthoDB" id="9814069at2"/>
<dbReference type="Pfam" id="PF13517">
    <property type="entry name" value="FG-GAP_3"/>
    <property type="match status" value="4"/>
</dbReference>
<feature type="repeat" description="TPR" evidence="2">
    <location>
        <begin position="1169"/>
        <end position="1202"/>
    </location>
</feature>
<dbReference type="PANTHER" id="PTHR16026">
    <property type="entry name" value="CARTILAGE ACIDIC PROTEIN 1"/>
    <property type="match status" value="1"/>
</dbReference>
<dbReference type="InterPro" id="IPR028994">
    <property type="entry name" value="Integrin_alpha_N"/>
</dbReference>
<feature type="repeat" description="TPR" evidence="2">
    <location>
        <begin position="1067"/>
        <end position="1100"/>
    </location>
</feature>
<feature type="repeat" description="TPR" evidence="2">
    <location>
        <begin position="1033"/>
        <end position="1066"/>
    </location>
</feature>
<feature type="repeat" description="TPR" evidence="2">
    <location>
        <begin position="1203"/>
        <end position="1236"/>
    </location>
</feature>
<accession>A0A841JY57</accession>
<dbReference type="InterPro" id="IPR000866">
    <property type="entry name" value="AhpC/TSA"/>
</dbReference>
<evidence type="ECO:0000259" key="3">
    <source>
        <dbReference type="PROSITE" id="PS51352"/>
    </source>
</evidence>
<keyword evidence="5" id="KW-1185">Reference proteome</keyword>
<dbReference type="Pfam" id="PF13181">
    <property type="entry name" value="TPR_8"/>
    <property type="match status" value="1"/>
</dbReference>
<evidence type="ECO:0000256" key="2">
    <source>
        <dbReference type="PROSITE-ProRule" id="PRU00339"/>
    </source>
</evidence>
<dbReference type="InterPro" id="IPR036249">
    <property type="entry name" value="Thioredoxin-like_sf"/>
</dbReference>
<keyword evidence="2" id="KW-0802">TPR repeat</keyword>
<evidence type="ECO:0000313" key="5">
    <source>
        <dbReference type="Proteomes" id="UP000538666"/>
    </source>
</evidence>
<dbReference type="Gene3D" id="1.25.40.10">
    <property type="entry name" value="Tetratricopeptide repeat domain"/>
    <property type="match status" value="3"/>
</dbReference>
<dbReference type="GO" id="GO:0016491">
    <property type="term" value="F:oxidoreductase activity"/>
    <property type="evidence" value="ECO:0007669"/>
    <property type="project" value="InterPro"/>
</dbReference>
<evidence type="ECO:0000256" key="1">
    <source>
        <dbReference type="ARBA" id="ARBA00022729"/>
    </source>
</evidence>
<dbReference type="InterPro" id="IPR013766">
    <property type="entry name" value="Thioredoxin_domain"/>
</dbReference>
<dbReference type="InterPro" id="IPR019734">
    <property type="entry name" value="TPR_rpt"/>
</dbReference>
<evidence type="ECO:0000313" key="4">
    <source>
        <dbReference type="EMBL" id="MBB6145347.1"/>
    </source>
</evidence>
<dbReference type="SUPFAM" id="SSF52833">
    <property type="entry name" value="Thioredoxin-like"/>
    <property type="match status" value="1"/>
</dbReference>
<dbReference type="PROSITE" id="PS50005">
    <property type="entry name" value="TPR"/>
    <property type="match status" value="7"/>
</dbReference>
<dbReference type="InterPro" id="IPR011990">
    <property type="entry name" value="TPR-like_helical_dom_sf"/>
</dbReference>
<name>A0A841JY57_9BACT</name>
<comment type="caution">
    <text evidence="4">The sequence shown here is derived from an EMBL/GenBank/DDBJ whole genome shotgun (WGS) entry which is preliminary data.</text>
</comment>
<feature type="repeat" description="TPR" evidence="2">
    <location>
        <begin position="1135"/>
        <end position="1168"/>
    </location>
</feature>
<feature type="repeat" description="TPR" evidence="2">
    <location>
        <begin position="1101"/>
        <end position="1134"/>
    </location>
</feature>
<dbReference type="InterPro" id="IPR013517">
    <property type="entry name" value="FG-GAP"/>
</dbReference>
<dbReference type="Proteomes" id="UP000538666">
    <property type="component" value="Unassembled WGS sequence"/>
</dbReference>
<dbReference type="GO" id="GO:0016209">
    <property type="term" value="F:antioxidant activity"/>
    <property type="evidence" value="ECO:0007669"/>
    <property type="project" value="InterPro"/>
</dbReference>
<dbReference type="Pfam" id="PF13414">
    <property type="entry name" value="TPR_11"/>
    <property type="match status" value="1"/>
</dbReference>
<dbReference type="Gene3D" id="3.40.30.10">
    <property type="entry name" value="Glutaredoxin"/>
    <property type="match status" value="1"/>
</dbReference>
<keyword evidence="1" id="KW-0732">Signal</keyword>
<proteinExistence type="predicted"/>
<dbReference type="EMBL" id="JACHEK010000006">
    <property type="protein sequence ID" value="MBB6145347.1"/>
    <property type="molecule type" value="Genomic_DNA"/>
</dbReference>
<dbReference type="SMART" id="SM00671">
    <property type="entry name" value="SEL1"/>
    <property type="match status" value="3"/>
</dbReference>
<feature type="domain" description="Thioredoxin" evidence="3">
    <location>
        <begin position="861"/>
        <end position="1011"/>
    </location>
</feature>
<dbReference type="RefSeq" id="WP_050061779.1">
    <property type="nucleotide sequence ID" value="NZ_JACHEK010000006.1"/>
</dbReference>
<dbReference type="InterPro" id="IPR006597">
    <property type="entry name" value="Sel1-like"/>
</dbReference>
<dbReference type="InterPro" id="IPR011519">
    <property type="entry name" value="UnbV_ASPIC"/>
</dbReference>
<dbReference type="Pfam" id="PF13424">
    <property type="entry name" value="TPR_12"/>
    <property type="match status" value="1"/>
</dbReference>
<dbReference type="CDD" id="cd02966">
    <property type="entry name" value="TlpA_like_family"/>
    <property type="match status" value="1"/>
</dbReference>
<gene>
    <name evidence="4" type="ORF">HNQ77_003305</name>
</gene>
<dbReference type="PROSITE" id="PS51352">
    <property type="entry name" value="THIOREDOXIN_2"/>
    <property type="match status" value="1"/>
</dbReference>
<dbReference type="GO" id="GO:0006950">
    <property type="term" value="P:response to stress"/>
    <property type="evidence" value="ECO:0007669"/>
    <property type="project" value="UniProtKB-ARBA"/>
</dbReference>
<dbReference type="PROSITE" id="PS50293">
    <property type="entry name" value="TPR_REGION"/>
    <property type="match status" value="2"/>
</dbReference>
<reference evidence="4 5" key="1">
    <citation type="submission" date="2020-08" db="EMBL/GenBank/DDBJ databases">
        <title>Genomic Encyclopedia of Type Strains, Phase IV (KMG-IV): sequencing the most valuable type-strain genomes for metagenomic binning, comparative biology and taxonomic classification.</title>
        <authorList>
            <person name="Goeker M."/>
        </authorList>
    </citation>
    <scope>NUCLEOTIDE SEQUENCE [LARGE SCALE GENOMIC DNA]</scope>
    <source>
        <strain evidence="4 5">DSM 103733</strain>
    </source>
</reference>
<protein>
    <submittedName>
        <fullName evidence="4">Flp pilus assembly protein TadD/peroxiredoxin</fullName>
    </submittedName>
</protein>
<sequence length="1281" mass="142989">MSHHHNEGKPFSRRSILKGFAAAPFFFRAAPFLGCSPWSGLSEFPSAANGVLPFADVRFTPHYPAQSPVENLFSLVAPGSDEFVTEKYAYEIGLLLQRWSQALQSGANDLSALAAFLDPACEISPLTPTQEHKLRSGSGLEIRKRQFESKKQLIPGRERVLHEIRSWLGGTAKVRTAEFEITAIEEIAETPLTLRLDIRYDIVAELESDRREERVGAWLTEWLQNDSKEWKVRKWEAREETVSEIRGPAFVDVTGHAMTAAESYSTQLLHGTDYWRTVLDGACGIDVYGNNGVSVGDFDNDGFDDLYVCQPAGLPNRLYRNRGDGTFEDVTEKSGVGVLDNTACALFADFGNKGVQDLLVVCGSGPLLFLNQGNGTFSLKRDAFKFKQQPQGTFTHAAIADYDRDGRLDIYFCLYSYYLGLDQYHYPVPYFDARNGPPNYLMRNQGDGTFEDHTEAVGLNAENDRYSFACAWGDYQSNGLPDLYVANDFGRSNFYRNNGDGTFAAISEAAHVQDAGAGMSAAWSDIDNDGKPDIYAANMWSAAGQRVSQQKNFHEKAPEDIRALYRRHARGNSLYRNQGDGNFQNESARIGIEMGRWSWCSDFWDFDHDGYPDLYVANGYISGPKNQIDLGSFFWRQVVAKSPDDTTPSQAYEHGWNALNELIRSDASWSGYERNVMFANNRDGTFSEVSGTAGLDFPEDSRSFALADLDHDGRLEVILKNRNAPQLRILHNSMQDIGKSIAFRLRGTKSNRDAIGAAVTVEAGGLRQTRYLQAGSGFLAQHTKEVHVGIGSYDGNVRATVHWPSGLTQQFENLPPNHRIEIEEGASTFNATPFAPPPVISIGTAPSTAPESLPSQVETWLLEPLKAPEFSLPDLTGNMRSLQSLQGSFLLLNFWSTKSPQSSDQLRIFQQQHAALTASHCEVLALNVDDPSDLHAAQAAVSPDHFSFPVLFATEEVAGIYNIIFRFLFDRRKDLPIPCTFLLDREVMIVKIYQGPVDPARVLDDMRTIPTNPKDRLAKALPFGGVLYQSALQRNDFTYGIALLQHGYLDQATASFQQVLAAKPDDPEACYNLGTLYLRRNDLDQAKKYLERTVALRADYPEAWNNLGMIAAQQGRADDAMQNFQRSLQQRPSYAIALVNLGNLYRRQGAFDKAQDLLTRALAIQPDDPEIDYGLGMLYAQQGQIPQASDYLQKAIALRPDYPEARNNLGILYVRAQNYSEAEAQFKTCIQLVPNFDQSYLNLARLYAMRGDRESAIAMVQELLRLQPQNRGALQAMEALR</sequence>
<organism evidence="4 5">
    <name type="scientific">Silvibacterium bohemicum</name>
    <dbReference type="NCBI Taxonomy" id="1577686"/>
    <lineage>
        <taxon>Bacteria</taxon>
        <taxon>Pseudomonadati</taxon>
        <taxon>Acidobacteriota</taxon>
        <taxon>Terriglobia</taxon>
        <taxon>Terriglobales</taxon>
        <taxon>Acidobacteriaceae</taxon>
        <taxon>Silvibacterium</taxon>
    </lineage>
</organism>
<dbReference type="SUPFAM" id="SSF69318">
    <property type="entry name" value="Integrin alpha N-terminal domain"/>
    <property type="match status" value="1"/>
</dbReference>
<dbReference type="Pfam" id="PF07593">
    <property type="entry name" value="UnbV_ASPIC"/>
    <property type="match status" value="1"/>
</dbReference>
<dbReference type="SUPFAM" id="SSF48452">
    <property type="entry name" value="TPR-like"/>
    <property type="match status" value="1"/>
</dbReference>
<dbReference type="PANTHER" id="PTHR16026:SF0">
    <property type="entry name" value="CARTILAGE ACIDIC PROTEIN 1"/>
    <property type="match status" value="1"/>
</dbReference>
<dbReference type="Pfam" id="PF00578">
    <property type="entry name" value="AhpC-TSA"/>
    <property type="match status" value="1"/>
</dbReference>
<dbReference type="Gene3D" id="2.130.10.130">
    <property type="entry name" value="Integrin alpha, N-terminal"/>
    <property type="match status" value="2"/>
</dbReference>
<feature type="repeat" description="TPR" evidence="2">
    <location>
        <begin position="1237"/>
        <end position="1270"/>
    </location>
</feature>
<dbReference type="Pfam" id="PF13432">
    <property type="entry name" value="TPR_16"/>
    <property type="match status" value="1"/>
</dbReference>
<dbReference type="InterPro" id="IPR027039">
    <property type="entry name" value="Crtac1"/>
</dbReference>
<dbReference type="SMART" id="SM00028">
    <property type="entry name" value="TPR"/>
    <property type="match status" value="6"/>
</dbReference>